<feature type="domain" description="Transketolase-like pyrimidine-binding" evidence="9">
    <location>
        <begin position="399"/>
        <end position="572"/>
    </location>
</feature>
<dbReference type="EMBL" id="QWIN01000012">
    <property type="protein sequence ID" value="RMY62438.1"/>
    <property type="molecule type" value="Genomic_DNA"/>
</dbReference>
<dbReference type="GO" id="GO:0046872">
    <property type="term" value="F:metal ion binding"/>
    <property type="evidence" value="ECO:0007669"/>
    <property type="project" value="UniProtKB-KW"/>
</dbReference>
<dbReference type="GO" id="GO:0005829">
    <property type="term" value="C:cytosol"/>
    <property type="evidence" value="ECO:0007669"/>
    <property type="project" value="TreeGrafter"/>
</dbReference>
<proteinExistence type="inferred from homology"/>
<gene>
    <name evidence="10" type="ORF">D0865_00436</name>
</gene>
<dbReference type="GO" id="GO:0006098">
    <property type="term" value="P:pentose-phosphate shunt"/>
    <property type="evidence" value="ECO:0007669"/>
    <property type="project" value="TreeGrafter"/>
</dbReference>
<evidence type="ECO:0000256" key="3">
    <source>
        <dbReference type="ARBA" id="ARBA00001964"/>
    </source>
</evidence>
<dbReference type="Gene3D" id="3.40.50.920">
    <property type="match status" value="1"/>
</dbReference>
<dbReference type="InterPro" id="IPR029061">
    <property type="entry name" value="THDP-binding"/>
</dbReference>
<evidence type="ECO:0000256" key="6">
    <source>
        <dbReference type="ARBA" id="ARBA00022723"/>
    </source>
</evidence>
<protein>
    <recommendedName>
        <fullName evidence="9">Transketolase-like pyrimidine-binding domain-containing protein</fullName>
    </recommendedName>
</protein>
<dbReference type="InterPro" id="IPR005475">
    <property type="entry name" value="Transketolase-like_Pyr-bd"/>
</dbReference>
<accession>A0A3M7DDM1</accession>
<keyword evidence="6" id="KW-0479">Metal-binding</keyword>
<evidence type="ECO:0000256" key="2">
    <source>
        <dbReference type="ARBA" id="ARBA00001946"/>
    </source>
</evidence>
<dbReference type="InterPro" id="IPR009014">
    <property type="entry name" value="Transketo_C/PFOR_II"/>
</dbReference>
<dbReference type="CDD" id="cd07033">
    <property type="entry name" value="TPP_PYR_DXS_TK_like"/>
    <property type="match status" value="1"/>
</dbReference>
<evidence type="ECO:0000256" key="1">
    <source>
        <dbReference type="ARBA" id="ARBA00001941"/>
    </source>
</evidence>
<keyword evidence="5" id="KW-0808">Transferase</keyword>
<dbReference type="InterPro" id="IPR005474">
    <property type="entry name" value="Transketolase_N"/>
</dbReference>
<evidence type="ECO:0000313" key="11">
    <source>
        <dbReference type="Proteomes" id="UP000270230"/>
    </source>
</evidence>
<organism evidence="10 11">
    <name type="scientific">Hortaea werneckii</name>
    <name type="common">Black yeast</name>
    <name type="synonym">Cladosporium werneckii</name>
    <dbReference type="NCBI Taxonomy" id="91943"/>
    <lineage>
        <taxon>Eukaryota</taxon>
        <taxon>Fungi</taxon>
        <taxon>Dikarya</taxon>
        <taxon>Ascomycota</taxon>
        <taxon>Pezizomycotina</taxon>
        <taxon>Dothideomycetes</taxon>
        <taxon>Dothideomycetidae</taxon>
        <taxon>Mycosphaerellales</taxon>
        <taxon>Teratosphaeriaceae</taxon>
        <taxon>Hortaea</taxon>
    </lineage>
</organism>
<evidence type="ECO:0000256" key="8">
    <source>
        <dbReference type="ARBA" id="ARBA00023052"/>
    </source>
</evidence>
<sequence>MTISKIPEQLRGIHEAPNGGSAKGLHLTNGSARSTPVAEKYTDDDFAVLSFRNFLFDICNQNGGGHGGSALGMAAIGVALYKYVMRYNPSNSEWFDRDRFVLSNGHAAMFLYAMNHLVGYDNWSLDEIKGYGSAKLNGYRTLCHAHPEIEIPGVEVTTGPLGQGIANAVGLAIASKNMAARFNKPSFDIIQSRVYCTTGDGCLMEGVALEAVTLAGHLQLDNLVLIYDNNQVTCDGPLNWINTEDINAKMRACGWAVLDVEEGNYDVQAVVAALLHARNLRGKPVFINIRTIIGVGTEVAGTAKAHHGPIDEDSVSKSKIAAGLDPAKTHEIPDRALRFFRERKTRGEELNRQWDALISNYQEAYPELASQLQCRREGGPGKEAFEVLSAIDTSDMKSLATRESNGLIMEKLWPVCQALCGGGADLVNSNKVYYSDTDVFLPNHYAGRYIRYGIREHAMAAISNGLAAFNPGTFIPITATFLMFYLYAAPGIRMGALSHLQALHFATHDSFAEGQNGPTHQPVEVDSLYRAMPNLTYFRPCDAEETVGAWIYALGARTRPTIVSLGRDPVGDVPNTDRHRSLKGAYVVKENASAKVTLASCGTCLHRAYAAAKSLETSGVPARVVSCPSFDLFDQQTAAYKESVFPTNGVPIVSVEEYVATVWARYVTASIGMTTFGYSASGPGNYIRFGMDAESIVGKVCGYLKSLNGGNARVAGWKQL</sequence>
<dbReference type="GO" id="GO:0004802">
    <property type="term" value="F:transketolase activity"/>
    <property type="evidence" value="ECO:0007669"/>
    <property type="project" value="TreeGrafter"/>
</dbReference>
<evidence type="ECO:0000259" key="9">
    <source>
        <dbReference type="SMART" id="SM00861"/>
    </source>
</evidence>
<comment type="caution">
    <text evidence="10">The sequence shown here is derived from an EMBL/GenBank/DDBJ whole genome shotgun (WGS) entry which is preliminary data.</text>
</comment>
<dbReference type="Gene3D" id="3.40.50.970">
    <property type="match status" value="2"/>
</dbReference>
<dbReference type="Pfam" id="PF22613">
    <property type="entry name" value="Transketolase_C_1"/>
    <property type="match status" value="1"/>
</dbReference>
<dbReference type="InterPro" id="IPR055152">
    <property type="entry name" value="Transketolase-like_C_2"/>
</dbReference>
<reference evidence="10 11" key="1">
    <citation type="journal article" date="2018" name="BMC Genomics">
        <title>Genomic evidence for intraspecific hybridization in a clonal and extremely halotolerant yeast.</title>
        <authorList>
            <person name="Gostincar C."/>
            <person name="Stajich J.E."/>
            <person name="Zupancic J."/>
            <person name="Zalar P."/>
            <person name="Gunde-Cimerman N."/>
        </authorList>
    </citation>
    <scope>NUCLEOTIDE SEQUENCE [LARGE SCALE GENOMIC DNA]</scope>
    <source>
        <strain evidence="10 11">EXF-151</strain>
    </source>
</reference>
<comment type="cofactor">
    <cofactor evidence="2">
        <name>Mg(2+)</name>
        <dbReference type="ChEBI" id="CHEBI:18420"/>
    </cofactor>
</comment>
<dbReference type="PANTHER" id="PTHR43522">
    <property type="entry name" value="TRANSKETOLASE"/>
    <property type="match status" value="1"/>
</dbReference>
<dbReference type="AlphaFoldDB" id="A0A3M7DDM1"/>
<dbReference type="SUPFAM" id="SSF52922">
    <property type="entry name" value="TK C-terminal domain-like"/>
    <property type="match status" value="1"/>
</dbReference>
<dbReference type="InterPro" id="IPR033247">
    <property type="entry name" value="Transketolase_fam"/>
</dbReference>
<comment type="cofactor">
    <cofactor evidence="1">
        <name>Co(2+)</name>
        <dbReference type="ChEBI" id="CHEBI:48828"/>
    </cofactor>
</comment>
<dbReference type="CDD" id="cd02012">
    <property type="entry name" value="TPP_TK"/>
    <property type="match status" value="1"/>
</dbReference>
<dbReference type="PROSITE" id="PS00802">
    <property type="entry name" value="TRANSKETOLASE_2"/>
    <property type="match status" value="1"/>
</dbReference>
<name>A0A3M7DDM1_HORWE</name>
<keyword evidence="7" id="KW-0460">Magnesium</keyword>
<dbReference type="SUPFAM" id="SSF52518">
    <property type="entry name" value="Thiamin diphosphate-binding fold (THDP-binding)"/>
    <property type="match status" value="2"/>
</dbReference>
<dbReference type="InterPro" id="IPR020826">
    <property type="entry name" value="Transketolase_BS"/>
</dbReference>
<dbReference type="PANTHER" id="PTHR43522:SF6">
    <property type="entry name" value="TRANSKETOLASE-LIKE PYRIMIDINE-BINDING DOMAIN-CONTAINING PROTEIN-RELATED"/>
    <property type="match status" value="1"/>
</dbReference>
<dbReference type="Pfam" id="PF00456">
    <property type="entry name" value="Transketolase_N"/>
    <property type="match status" value="1"/>
</dbReference>
<evidence type="ECO:0000256" key="4">
    <source>
        <dbReference type="ARBA" id="ARBA00007131"/>
    </source>
</evidence>
<dbReference type="SMART" id="SM00861">
    <property type="entry name" value="Transket_pyr"/>
    <property type="match status" value="1"/>
</dbReference>
<keyword evidence="8" id="KW-0786">Thiamine pyrophosphate</keyword>
<evidence type="ECO:0000313" key="10">
    <source>
        <dbReference type="EMBL" id="RMY62438.1"/>
    </source>
</evidence>
<comment type="similarity">
    <text evidence="4">Belongs to the transketolase family.</text>
</comment>
<dbReference type="GO" id="GO:0005634">
    <property type="term" value="C:nucleus"/>
    <property type="evidence" value="ECO:0007669"/>
    <property type="project" value="TreeGrafter"/>
</dbReference>
<evidence type="ECO:0000256" key="7">
    <source>
        <dbReference type="ARBA" id="ARBA00022842"/>
    </source>
</evidence>
<dbReference type="OrthoDB" id="10267175at2759"/>
<dbReference type="Proteomes" id="UP000270230">
    <property type="component" value="Unassembled WGS sequence"/>
</dbReference>
<comment type="cofactor">
    <cofactor evidence="3">
        <name>thiamine diphosphate</name>
        <dbReference type="ChEBI" id="CHEBI:58937"/>
    </cofactor>
</comment>
<evidence type="ECO:0000256" key="5">
    <source>
        <dbReference type="ARBA" id="ARBA00022679"/>
    </source>
</evidence>
<dbReference type="Pfam" id="PF02779">
    <property type="entry name" value="Transket_pyr"/>
    <property type="match status" value="1"/>
</dbReference>